<evidence type="ECO:0000313" key="2">
    <source>
        <dbReference type="Proteomes" id="UP001374535"/>
    </source>
</evidence>
<organism evidence="1 2">
    <name type="scientific">Vigna mungo</name>
    <name type="common">Black gram</name>
    <name type="synonym">Phaseolus mungo</name>
    <dbReference type="NCBI Taxonomy" id="3915"/>
    <lineage>
        <taxon>Eukaryota</taxon>
        <taxon>Viridiplantae</taxon>
        <taxon>Streptophyta</taxon>
        <taxon>Embryophyta</taxon>
        <taxon>Tracheophyta</taxon>
        <taxon>Spermatophyta</taxon>
        <taxon>Magnoliopsida</taxon>
        <taxon>eudicotyledons</taxon>
        <taxon>Gunneridae</taxon>
        <taxon>Pentapetalae</taxon>
        <taxon>rosids</taxon>
        <taxon>fabids</taxon>
        <taxon>Fabales</taxon>
        <taxon>Fabaceae</taxon>
        <taxon>Papilionoideae</taxon>
        <taxon>50 kb inversion clade</taxon>
        <taxon>NPAAA clade</taxon>
        <taxon>indigoferoid/millettioid clade</taxon>
        <taxon>Phaseoleae</taxon>
        <taxon>Vigna</taxon>
    </lineage>
</organism>
<sequence>MPLLVPQFYACKQKPQLGLHVRTDPQKRIPAGSPGRVNLRNILKLKPHNIKHTRIKHNVFQHSPKLGNMNQILQQANKVPPNFQTQVKLLSHYLHAQMNLQPLQSLQLFNATTPTMIR</sequence>
<gene>
    <name evidence="1" type="ORF">V8G54_028408</name>
</gene>
<protein>
    <submittedName>
        <fullName evidence="1">Uncharacterized protein</fullName>
    </submittedName>
</protein>
<evidence type="ECO:0000313" key="1">
    <source>
        <dbReference type="EMBL" id="WVY96257.1"/>
    </source>
</evidence>
<accession>A0AAQ3MRX4</accession>
<proteinExistence type="predicted"/>
<dbReference type="EMBL" id="CP144692">
    <property type="protein sequence ID" value="WVY96257.1"/>
    <property type="molecule type" value="Genomic_DNA"/>
</dbReference>
<dbReference type="Proteomes" id="UP001374535">
    <property type="component" value="Chromosome 9"/>
</dbReference>
<dbReference type="AlphaFoldDB" id="A0AAQ3MRX4"/>
<keyword evidence="2" id="KW-1185">Reference proteome</keyword>
<reference evidence="1 2" key="1">
    <citation type="journal article" date="2023" name="Life. Sci Alliance">
        <title>Evolutionary insights into 3D genome organization and epigenetic landscape of Vigna mungo.</title>
        <authorList>
            <person name="Junaid A."/>
            <person name="Singh B."/>
            <person name="Bhatia S."/>
        </authorList>
    </citation>
    <scope>NUCLEOTIDE SEQUENCE [LARGE SCALE GENOMIC DNA]</scope>
    <source>
        <strain evidence="1">Urdbean</strain>
    </source>
</reference>
<name>A0AAQ3MRX4_VIGMU</name>